<dbReference type="Pfam" id="PF12697">
    <property type="entry name" value="Abhydrolase_6"/>
    <property type="match status" value="1"/>
</dbReference>
<dbReference type="Proteomes" id="UP000515153">
    <property type="component" value="Unplaced"/>
</dbReference>
<evidence type="ECO:0000313" key="3">
    <source>
        <dbReference type="Proteomes" id="UP000515153"/>
    </source>
</evidence>
<dbReference type="KEGG" id="pgri:PgNI_02820"/>
<evidence type="ECO:0000313" key="4">
    <source>
        <dbReference type="RefSeq" id="XP_030984467.1"/>
    </source>
</evidence>
<dbReference type="InterPro" id="IPR029058">
    <property type="entry name" value="AB_hydrolase_fold"/>
</dbReference>
<dbReference type="Gene3D" id="3.40.50.1820">
    <property type="entry name" value="alpha/beta hydrolase"/>
    <property type="match status" value="1"/>
</dbReference>
<dbReference type="InterPro" id="IPR052897">
    <property type="entry name" value="Sec-Metab_Biosynth_Hydrolase"/>
</dbReference>
<dbReference type="RefSeq" id="XP_030984467.1">
    <property type="nucleotide sequence ID" value="XM_031122877.1"/>
</dbReference>
<keyword evidence="3" id="KW-1185">Reference proteome</keyword>
<gene>
    <name evidence="4" type="ORF">PgNI_02820</name>
</gene>
<proteinExistence type="predicted"/>
<dbReference type="InterPro" id="IPR000073">
    <property type="entry name" value="AB_hydrolase_1"/>
</dbReference>
<dbReference type="AlphaFoldDB" id="A0A6P8BBA3"/>
<protein>
    <recommendedName>
        <fullName evidence="2">AB hydrolase-1 domain-containing protein</fullName>
    </recommendedName>
</protein>
<feature type="chain" id="PRO_5027731199" description="AB hydrolase-1 domain-containing protein" evidence="1">
    <location>
        <begin position="19"/>
        <end position="277"/>
    </location>
</feature>
<accession>A0A6P8BBA3</accession>
<reference evidence="4" key="2">
    <citation type="submission" date="2019-10" db="EMBL/GenBank/DDBJ databases">
        <authorList>
            <consortium name="NCBI Genome Project"/>
        </authorList>
    </citation>
    <scope>NUCLEOTIDE SEQUENCE</scope>
    <source>
        <strain evidence="4">NI907</strain>
    </source>
</reference>
<organism evidence="3 4">
    <name type="scientific">Pyricularia grisea</name>
    <name type="common">Crabgrass-specific blast fungus</name>
    <name type="synonym">Magnaporthe grisea</name>
    <dbReference type="NCBI Taxonomy" id="148305"/>
    <lineage>
        <taxon>Eukaryota</taxon>
        <taxon>Fungi</taxon>
        <taxon>Dikarya</taxon>
        <taxon>Ascomycota</taxon>
        <taxon>Pezizomycotina</taxon>
        <taxon>Sordariomycetes</taxon>
        <taxon>Sordariomycetidae</taxon>
        <taxon>Magnaporthales</taxon>
        <taxon>Pyriculariaceae</taxon>
        <taxon>Pyricularia</taxon>
    </lineage>
</organism>
<feature type="domain" description="AB hydrolase-1" evidence="2">
    <location>
        <begin position="29"/>
        <end position="262"/>
    </location>
</feature>
<reference evidence="4" key="1">
    <citation type="journal article" date="2019" name="Mol. Biol. Evol.">
        <title>Blast fungal genomes show frequent chromosomal changes, gene gains and losses, and effector gene turnover.</title>
        <authorList>
            <person name="Gomez Luciano L.B."/>
            <person name="Jason Tsai I."/>
            <person name="Chuma I."/>
            <person name="Tosa Y."/>
            <person name="Chen Y.H."/>
            <person name="Li J.Y."/>
            <person name="Li M.Y."/>
            <person name="Jade Lu M.Y."/>
            <person name="Nakayashiki H."/>
            <person name="Li W.H."/>
        </authorList>
    </citation>
    <scope>NUCLEOTIDE SEQUENCE</scope>
    <source>
        <strain evidence="4">NI907</strain>
    </source>
</reference>
<name>A0A6P8BBA3_PYRGI</name>
<dbReference type="GeneID" id="41957788"/>
<keyword evidence="1" id="KW-0732">Signal</keyword>
<sequence length="277" mass="29153">MHFPRFLLAAAATTMASATAIPSASSPAVVLTPGAWHGPWAYDLLIPELTALGLSSSTVTLATVGTTDSDVGVADDAAAARAEVLKQLDAPGERDVVLVGHSYGGVVISNAVEGLSVADRKAAGKKNGVIGVLYMTAFAIPANTSLLDAVDGSLPDWWNITGQFFNPINPAHVFYNDITDQALVASYVAKLKSMPWKMVTDKTQFAPWNSGFNVGYIHAQLDNAIVLPVQNAMASAFPADSFVASLNTSHSPFLSQPKKTAETINDAVVHFVNKKTV</sequence>
<feature type="signal peptide" evidence="1">
    <location>
        <begin position="1"/>
        <end position="18"/>
    </location>
</feature>
<evidence type="ECO:0000256" key="1">
    <source>
        <dbReference type="SAM" id="SignalP"/>
    </source>
</evidence>
<dbReference type="PANTHER" id="PTHR37017">
    <property type="entry name" value="AB HYDROLASE-1 DOMAIN-CONTAINING PROTEIN-RELATED"/>
    <property type="match status" value="1"/>
</dbReference>
<dbReference type="PANTHER" id="PTHR37017:SF13">
    <property type="entry name" value="AB HYDROLASE-1 DOMAIN-CONTAINING PROTEIN"/>
    <property type="match status" value="1"/>
</dbReference>
<dbReference type="SUPFAM" id="SSF53474">
    <property type="entry name" value="alpha/beta-Hydrolases"/>
    <property type="match status" value="1"/>
</dbReference>
<evidence type="ECO:0000259" key="2">
    <source>
        <dbReference type="Pfam" id="PF12697"/>
    </source>
</evidence>
<reference evidence="4" key="3">
    <citation type="submission" date="2025-08" db="UniProtKB">
        <authorList>
            <consortium name="RefSeq"/>
        </authorList>
    </citation>
    <scope>IDENTIFICATION</scope>
    <source>
        <strain evidence="4">NI907</strain>
    </source>
</reference>